<dbReference type="EMBL" id="BAABME010008048">
    <property type="protein sequence ID" value="GAA0172275.1"/>
    <property type="molecule type" value="Genomic_DNA"/>
</dbReference>
<gene>
    <name evidence="1" type="ORF">LIER_26128</name>
</gene>
<dbReference type="AlphaFoldDB" id="A0AAV3R8U7"/>
<accession>A0AAV3R8U7</accession>
<organism evidence="1 2">
    <name type="scientific">Lithospermum erythrorhizon</name>
    <name type="common">Purple gromwell</name>
    <name type="synonym">Lithospermum officinale var. erythrorhizon</name>
    <dbReference type="NCBI Taxonomy" id="34254"/>
    <lineage>
        <taxon>Eukaryota</taxon>
        <taxon>Viridiplantae</taxon>
        <taxon>Streptophyta</taxon>
        <taxon>Embryophyta</taxon>
        <taxon>Tracheophyta</taxon>
        <taxon>Spermatophyta</taxon>
        <taxon>Magnoliopsida</taxon>
        <taxon>eudicotyledons</taxon>
        <taxon>Gunneridae</taxon>
        <taxon>Pentapetalae</taxon>
        <taxon>asterids</taxon>
        <taxon>lamiids</taxon>
        <taxon>Boraginales</taxon>
        <taxon>Boraginaceae</taxon>
        <taxon>Boraginoideae</taxon>
        <taxon>Lithospermeae</taxon>
        <taxon>Lithospermum</taxon>
    </lineage>
</organism>
<comment type="caution">
    <text evidence="1">The sequence shown here is derived from an EMBL/GenBank/DDBJ whole genome shotgun (WGS) entry which is preliminary data.</text>
</comment>
<evidence type="ECO:0000313" key="1">
    <source>
        <dbReference type="EMBL" id="GAA0172275.1"/>
    </source>
</evidence>
<dbReference type="Proteomes" id="UP001454036">
    <property type="component" value="Unassembled WGS sequence"/>
</dbReference>
<protein>
    <submittedName>
        <fullName evidence="1">Uncharacterized protein</fullName>
    </submittedName>
</protein>
<sequence>MHFKAWTASLEHTSVYEKMESGNITYMEHVSRTGPGGGGFGVGDGLRGGGGGSLVVVDDEGLNFGGSLVVVVVDDDGGGGRDGAKTRGWGGAMGWGPVGWGWMGGRRHSQWWMMVMVV</sequence>
<proteinExistence type="predicted"/>
<name>A0AAV3R8U7_LITER</name>
<reference evidence="1 2" key="1">
    <citation type="submission" date="2024-01" db="EMBL/GenBank/DDBJ databases">
        <title>The complete chloroplast genome sequence of Lithospermum erythrorhizon: insights into the phylogenetic relationship among Boraginaceae species and the maternal lineages of purple gromwells.</title>
        <authorList>
            <person name="Okada T."/>
            <person name="Watanabe K."/>
        </authorList>
    </citation>
    <scope>NUCLEOTIDE SEQUENCE [LARGE SCALE GENOMIC DNA]</scope>
</reference>
<evidence type="ECO:0000313" key="2">
    <source>
        <dbReference type="Proteomes" id="UP001454036"/>
    </source>
</evidence>
<keyword evidence="2" id="KW-1185">Reference proteome</keyword>